<evidence type="ECO:0000256" key="1">
    <source>
        <dbReference type="ARBA" id="ARBA00023125"/>
    </source>
</evidence>
<reference evidence="3 4" key="1">
    <citation type="submission" date="2022-03" db="EMBL/GenBank/DDBJ databases">
        <title>Novel taxa within the pig intestine.</title>
        <authorList>
            <person name="Wylensek D."/>
            <person name="Bishof K."/>
            <person name="Afrizal A."/>
            <person name="Clavel T."/>
        </authorList>
    </citation>
    <scope>NUCLEOTIDE SEQUENCE [LARGE SCALE GENOMIC DNA]</scope>
    <source>
        <strain evidence="3 4">CLA-KB-P133</strain>
    </source>
</reference>
<protein>
    <submittedName>
        <fullName evidence="3">Helix-turn-helix domain-containing protein</fullName>
    </submittedName>
</protein>
<dbReference type="GO" id="GO:0005829">
    <property type="term" value="C:cytosol"/>
    <property type="evidence" value="ECO:0007669"/>
    <property type="project" value="TreeGrafter"/>
</dbReference>
<dbReference type="EMBL" id="JALBUR010000008">
    <property type="protein sequence ID" value="MDX8419405.1"/>
    <property type="molecule type" value="Genomic_DNA"/>
</dbReference>
<gene>
    <name evidence="3" type="ORF">MOZ60_04765</name>
</gene>
<organism evidence="3 4">
    <name type="scientific">Grylomicrobium aquisgranensis</name>
    <dbReference type="NCBI Taxonomy" id="2926318"/>
    <lineage>
        <taxon>Bacteria</taxon>
        <taxon>Bacillati</taxon>
        <taxon>Bacillota</taxon>
        <taxon>Erysipelotrichia</taxon>
        <taxon>Erysipelotrichales</taxon>
        <taxon>Erysipelotrichaceae</taxon>
        <taxon>Grylomicrobium</taxon>
    </lineage>
</organism>
<dbReference type="GO" id="GO:0003700">
    <property type="term" value="F:DNA-binding transcription factor activity"/>
    <property type="evidence" value="ECO:0007669"/>
    <property type="project" value="TreeGrafter"/>
</dbReference>
<feature type="domain" description="HTH cro/C1-type" evidence="2">
    <location>
        <begin position="29"/>
        <end position="85"/>
    </location>
</feature>
<sequence>MSNNSFDDVLQEQLPDPEIRAEHAVIQALIDARHQSGLTQKELARKTGIAQPDISKLEHGNANPSVRTLLRLAKGMGMQLKIEFIPVKQPVVK</sequence>
<dbReference type="Gene3D" id="1.10.260.40">
    <property type="entry name" value="lambda repressor-like DNA-binding domains"/>
    <property type="match status" value="1"/>
</dbReference>
<dbReference type="InterPro" id="IPR050807">
    <property type="entry name" value="TransReg_Diox_bact_type"/>
</dbReference>
<evidence type="ECO:0000313" key="4">
    <source>
        <dbReference type="Proteomes" id="UP001286174"/>
    </source>
</evidence>
<dbReference type="SMART" id="SM00530">
    <property type="entry name" value="HTH_XRE"/>
    <property type="match status" value="1"/>
</dbReference>
<dbReference type="InterPro" id="IPR001387">
    <property type="entry name" value="Cro/C1-type_HTH"/>
</dbReference>
<dbReference type="RefSeq" id="WP_370595843.1">
    <property type="nucleotide sequence ID" value="NZ_JALBUR010000008.1"/>
</dbReference>
<dbReference type="PROSITE" id="PS50943">
    <property type="entry name" value="HTH_CROC1"/>
    <property type="match status" value="1"/>
</dbReference>
<dbReference type="PANTHER" id="PTHR46797">
    <property type="entry name" value="HTH-TYPE TRANSCRIPTIONAL REGULATOR"/>
    <property type="match status" value="1"/>
</dbReference>
<dbReference type="SUPFAM" id="SSF47413">
    <property type="entry name" value="lambda repressor-like DNA-binding domains"/>
    <property type="match status" value="1"/>
</dbReference>
<dbReference type="CDD" id="cd00093">
    <property type="entry name" value="HTH_XRE"/>
    <property type="match status" value="1"/>
</dbReference>
<dbReference type="Proteomes" id="UP001286174">
    <property type="component" value="Unassembled WGS sequence"/>
</dbReference>
<evidence type="ECO:0000313" key="3">
    <source>
        <dbReference type="EMBL" id="MDX8419405.1"/>
    </source>
</evidence>
<dbReference type="PANTHER" id="PTHR46797:SF1">
    <property type="entry name" value="METHYLPHOSPHONATE SYNTHASE"/>
    <property type="match status" value="1"/>
</dbReference>
<dbReference type="Pfam" id="PF01381">
    <property type="entry name" value="HTH_3"/>
    <property type="match status" value="1"/>
</dbReference>
<dbReference type="AlphaFoldDB" id="A0AB35U1R9"/>
<accession>A0AB35U1R9</accession>
<evidence type="ECO:0000259" key="2">
    <source>
        <dbReference type="PROSITE" id="PS50943"/>
    </source>
</evidence>
<proteinExistence type="predicted"/>
<dbReference type="InterPro" id="IPR010982">
    <property type="entry name" value="Lambda_DNA-bd_dom_sf"/>
</dbReference>
<keyword evidence="1" id="KW-0238">DNA-binding</keyword>
<keyword evidence="4" id="KW-1185">Reference proteome</keyword>
<dbReference type="GO" id="GO:0003677">
    <property type="term" value="F:DNA binding"/>
    <property type="evidence" value="ECO:0007669"/>
    <property type="project" value="UniProtKB-KW"/>
</dbReference>
<name>A0AB35U1R9_9FIRM</name>
<comment type="caution">
    <text evidence="3">The sequence shown here is derived from an EMBL/GenBank/DDBJ whole genome shotgun (WGS) entry which is preliminary data.</text>
</comment>